<feature type="transmembrane region" description="Helical" evidence="6">
    <location>
        <begin position="161"/>
        <end position="183"/>
    </location>
</feature>
<dbReference type="PANTHER" id="PTHR30055:SF238">
    <property type="entry name" value="MYCOFACTOCIN BIOSYNTHESIS TRANSCRIPTIONAL REGULATOR MFTR-RELATED"/>
    <property type="match status" value="1"/>
</dbReference>
<evidence type="ECO:0000256" key="1">
    <source>
        <dbReference type="ARBA" id="ARBA00023015"/>
    </source>
</evidence>
<dbReference type="InterPro" id="IPR050109">
    <property type="entry name" value="HTH-type_TetR-like_transc_reg"/>
</dbReference>
<accession>A0A4R0IRJ4</accession>
<dbReference type="PANTHER" id="PTHR30055">
    <property type="entry name" value="HTH-TYPE TRANSCRIPTIONAL REGULATOR RUTR"/>
    <property type="match status" value="1"/>
</dbReference>
<keyword evidence="6" id="KW-1133">Transmembrane helix</keyword>
<comment type="caution">
    <text evidence="8">The sequence shown here is derived from an EMBL/GenBank/DDBJ whole genome shotgun (WGS) entry which is preliminary data.</text>
</comment>
<feature type="DNA-binding region" description="H-T-H motif" evidence="4">
    <location>
        <begin position="47"/>
        <end position="66"/>
    </location>
</feature>
<evidence type="ECO:0000256" key="4">
    <source>
        <dbReference type="PROSITE-ProRule" id="PRU00335"/>
    </source>
</evidence>
<protein>
    <submittedName>
        <fullName evidence="8">TetR family transcriptional regulator</fullName>
    </submittedName>
</protein>
<dbReference type="InterPro" id="IPR041347">
    <property type="entry name" value="MftR_C"/>
</dbReference>
<name>A0A4R0IRJ4_9ACTN</name>
<dbReference type="Proteomes" id="UP000294225">
    <property type="component" value="Unassembled WGS sequence"/>
</dbReference>
<evidence type="ECO:0000256" key="5">
    <source>
        <dbReference type="SAM" id="MobiDB-lite"/>
    </source>
</evidence>
<dbReference type="PRINTS" id="PR00455">
    <property type="entry name" value="HTHTETR"/>
</dbReference>
<sequence length="248" mass="27377">MDKQRLRKPAKGEPTSRRRGRPTATTPLEIQRVAVRLFDTRGYTQTSIDDIAESAGIGRTSYFRYFRSKSSVVWYDFRAARERLRPALAQAHPDDDPMDVVRAALVDSIVYTEDDVEFLRTRDHLLENNVELFKEAAAHSLGTAQVLADYLRSRFTRGDTLILPEAIGYSFVGALAAAIHLWVTDPRLDLHGLLKAAVQTVEVHGGRPVALLNQAADAGVRQLGPMVVPTAIIDGSVQLNGAALEEMA</sequence>
<dbReference type="Pfam" id="PF00440">
    <property type="entry name" value="TetR_N"/>
    <property type="match status" value="1"/>
</dbReference>
<dbReference type="Gene3D" id="1.10.10.60">
    <property type="entry name" value="Homeodomain-like"/>
    <property type="match status" value="1"/>
</dbReference>
<reference evidence="8 9" key="1">
    <citation type="submission" date="2019-02" db="EMBL/GenBank/DDBJ databases">
        <title>Kribbella capetownensis sp. nov. and Kribbella speibonae sp. nov., isolated from soil.</title>
        <authorList>
            <person name="Curtis S.M."/>
            <person name="Norton I."/>
            <person name="Everest G.J."/>
            <person name="Meyers P.R."/>
        </authorList>
    </citation>
    <scope>NUCLEOTIDE SEQUENCE [LARGE SCALE GENOMIC DNA]</scope>
    <source>
        <strain evidence="8 9">YM55</strain>
    </source>
</reference>
<dbReference type="AlphaFoldDB" id="A0A4R0IRJ4"/>
<gene>
    <name evidence="8" type="ORF">E0H92_27640</name>
</gene>
<proteinExistence type="predicted"/>
<dbReference type="SUPFAM" id="SSF46689">
    <property type="entry name" value="Homeodomain-like"/>
    <property type="match status" value="1"/>
</dbReference>
<feature type="compositionally biased region" description="Basic and acidic residues" evidence="5">
    <location>
        <begin position="1"/>
        <end position="16"/>
    </location>
</feature>
<dbReference type="RefSeq" id="WP_131498237.1">
    <property type="nucleotide sequence ID" value="NZ_SJKC01000003.1"/>
</dbReference>
<evidence type="ECO:0000256" key="2">
    <source>
        <dbReference type="ARBA" id="ARBA00023125"/>
    </source>
</evidence>
<dbReference type="InterPro" id="IPR001647">
    <property type="entry name" value="HTH_TetR"/>
</dbReference>
<evidence type="ECO:0000256" key="6">
    <source>
        <dbReference type="SAM" id="Phobius"/>
    </source>
</evidence>
<evidence type="ECO:0000313" key="8">
    <source>
        <dbReference type="EMBL" id="TCC36411.1"/>
    </source>
</evidence>
<dbReference type="EMBL" id="SJKC01000003">
    <property type="protein sequence ID" value="TCC36411.1"/>
    <property type="molecule type" value="Genomic_DNA"/>
</dbReference>
<dbReference type="Pfam" id="PF17754">
    <property type="entry name" value="TetR_C_14"/>
    <property type="match status" value="1"/>
</dbReference>
<keyword evidence="1" id="KW-0805">Transcription regulation</keyword>
<dbReference type="Gene3D" id="1.10.357.10">
    <property type="entry name" value="Tetracycline Repressor, domain 2"/>
    <property type="match status" value="1"/>
</dbReference>
<dbReference type="GO" id="GO:0003700">
    <property type="term" value="F:DNA-binding transcription factor activity"/>
    <property type="evidence" value="ECO:0007669"/>
    <property type="project" value="TreeGrafter"/>
</dbReference>
<keyword evidence="2 4" id="KW-0238">DNA-binding</keyword>
<evidence type="ECO:0000313" key="9">
    <source>
        <dbReference type="Proteomes" id="UP000294225"/>
    </source>
</evidence>
<keyword evidence="3" id="KW-0804">Transcription</keyword>
<feature type="region of interest" description="Disordered" evidence="5">
    <location>
        <begin position="1"/>
        <end position="26"/>
    </location>
</feature>
<dbReference type="PROSITE" id="PS50977">
    <property type="entry name" value="HTH_TETR_2"/>
    <property type="match status" value="1"/>
</dbReference>
<evidence type="ECO:0000256" key="3">
    <source>
        <dbReference type="ARBA" id="ARBA00023163"/>
    </source>
</evidence>
<organism evidence="8 9">
    <name type="scientific">Kribbella speibonae</name>
    <dbReference type="NCBI Taxonomy" id="1572660"/>
    <lineage>
        <taxon>Bacteria</taxon>
        <taxon>Bacillati</taxon>
        <taxon>Actinomycetota</taxon>
        <taxon>Actinomycetes</taxon>
        <taxon>Propionibacteriales</taxon>
        <taxon>Kribbellaceae</taxon>
        <taxon>Kribbella</taxon>
    </lineage>
</organism>
<evidence type="ECO:0000259" key="7">
    <source>
        <dbReference type="PROSITE" id="PS50977"/>
    </source>
</evidence>
<keyword evidence="6" id="KW-0472">Membrane</keyword>
<keyword evidence="6" id="KW-0812">Transmembrane</keyword>
<feature type="domain" description="HTH tetR-type" evidence="7">
    <location>
        <begin position="24"/>
        <end position="84"/>
    </location>
</feature>
<dbReference type="GO" id="GO:0000976">
    <property type="term" value="F:transcription cis-regulatory region binding"/>
    <property type="evidence" value="ECO:0007669"/>
    <property type="project" value="TreeGrafter"/>
</dbReference>
<dbReference type="InterPro" id="IPR009057">
    <property type="entry name" value="Homeodomain-like_sf"/>
</dbReference>